<organism evidence="1 2">
    <name type="scientific">Daphnia magna</name>
    <dbReference type="NCBI Taxonomy" id="35525"/>
    <lineage>
        <taxon>Eukaryota</taxon>
        <taxon>Metazoa</taxon>
        <taxon>Ecdysozoa</taxon>
        <taxon>Arthropoda</taxon>
        <taxon>Crustacea</taxon>
        <taxon>Branchiopoda</taxon>
        <taxon>Diplostraca</taxon>
        <taxon>Cladocera</taxon>
        <taxon>Anomopoda</taxon>
        <taxon>Daphniidae</taxon>
        <taxon>Daphnia</taxon>
    </lineage>
</organism>
<proteinExistence type="predicted"/>
<protein>
    <submittedName>
        <fullName evidence="1">Uncharacterized protein</fullName>
    </submittedName>
</protein>
<comment type="caution">
    <text evidence="1">The sequence shown here is derived from an EMBL/GenBank/DDBJ whole genome shotgun (WGS) entry which is preliminary data.</text>
</comment>
<evidence type="ECO:0000313" key="2">
    <source>
        <dbReference type="Proteomes" id="UP001234178"/>
    </source>
</evidence>
<dbReference type="Proteomes" id="UP001234178">
    <property type="component" value="Unassembled WGS sequence"/>
</dbReference>
<gene>
    <name evidence="1" type="ORF">OUZ56_011774</name>
</gene>
<sequence>MYARLDLPSVALLPGVAVRRCCLVATWYGDVDADAVRNIAIEPALPLASLNATAGEFNAVVAITSESHYYAYVTQFLGFRALYAYFGTDQ</sequence>
<dbReference type="EMBL" id="JAOYFB010000002">
    <property type="protein sequence ID" value="KAK4006617.1"/>
    <property type="molecule type" value="Genomic_DNA"/>
</dbReference>
<reference evidence="1 2" key="1">
    <citation type="journal article" date="2023" name="Nucleic Acids Res.">
        <title>The hologenome of Daphnia magna reveals possible DNA methylation and microbiome-mediated evolution of the host genome.</title>
        <authorList>
            <person name="Chaturvedi A."/>
            <person name="Li X."/>
            <person name="Dhandapani V."/>
            <person name="Marshall H."/>
            <person name="Kissane S."/>
            <person name="Cuenca-Cambronero M."/>
            <person name="Asole G."/>
            <person name="Calvet F."/>
            <person name="Ruiz-Romero M."/>
            <person name="Marangio P."/>
            <person name="Guigo R."/>
            <person name="Rago D."/>
            <person name="Mirbahai L."/>
            <person name="Eastwood N."/>
            <person name="Colbourne J.K."/>
            <person name="Zhou J."/>
            <person name="Mallon E."/>
            <person name="Orsini L."/>
        </authorList>
    </citation>
    <scope>NUCLEOTIDE SEQUENCE [LARGE SCALE GENOMIC DNA]</scope>
    <source>
        <strain evidence="1">LRV0_1</strain>
    </source>
</reference>
<accession>A0ABQ9Z138</accession>
<evidence type="ECO:0000313" key="1">
    <source>
        <dbReference type="EMBL" id="KAK4006617.1"/>
    </source>
</evidence>
<name>A0ABQ9Z138_9CRUS</name>
<keyword evidence="2" id="KW-1185">Reference proteome</keyword>